<feature type="domain" description="Fe2OG dioxygenase" evidence="7">
    <location>
        <begin position="97"/>
        <end position="206"/>
    </location>
</feature>
<dbReference type="GO" id="GO:0005506">
    <property type="term" value="F:iron ion binding"/>
    <property type="evidence" value="ECO:0007669"/>
    <property type="project" value="InterPro"/>
</dbReference>
<dbReference type="Gene3D" id="2.60.120.620">
    <property type="entry name" value="q2cbj1_9rhob like domain"/>
    <property type="match status" value="1"/>
</dbReference>
<comment type="cofactor">
    <cofactor evidence="1">
        <name>L-ascorbate</name>
        <dbReference type="ChEBI" id="CHEBI:38290"/>
    </cofactor>
</comment>
<proteinExistence type="predicted"/>
<protein>
    <submittedName>
        <fullName evidence="8">Oxygenase</fullName>
    </submittedName>
</protein>
<reference evidence="9" key="1">
    <citation type="submission" date="2018-07" db="EMBL/GenBank/DDBJ databases">
        <title>Genome sequence of Erythrobacter strain YH-07, an antagonistic bacterium isolated from Yellow Sea.</title>
        <authorList>
            <person name="Tang T."/>
            <person name="Liu Q."/>
            <person name="Sun X."/>
        </authorList>
    </citation>
    <scope>NUCLEOTIDE SEQUENCE [LARGE SCALE GENOMIC DNA]</scope>
    <source>
        <strain evidence="9">YH-07</strain>
    </source>
</reference>
<accession>A0A345YHY8</accession>
<keyword evidence="2" id="KW-0479">Metal-binding</keyword>
<evidence type="ECO:0000256" key="5">
    <source>
        <dbReference type="ARBA" id="ARBA00023002"/>
    </source>
</evidence>
<dbReference type="GO" id="GO:0031418">
    <property type="term" value="F:L-ascorbic acid binding"/>
    <property type="evidence" value="ECO:0007669"/>
    <property type="project" value="UniProtKB-KW"/>
</dbReference>
<evidence type="ECO:0000256" key="3">
    <source>
        <dbReference type="ARBA" id="ARBA00022896"/>
    </source>
</evidence>
<dbReference type="InterPro" id="IPR044862">
    <property type="entry name" value="Pro_4_hyd_alph_FE2OG_OXY"/>
</dbReference>
<dbReference type="KEGG" id="err:DVR09_07775"/>
<dbReference type="AlphaFoldDB" id="A0A345YHY8"/>
<dbReference type="InterPro" id="IPR006620">
    <property type="entry name" value="Pro_4_hyd_alph"/>
</dbReference>
<gene>
    <name evidence="8" type="ORF">DVR09_07775</name>
</gene>
<evidence type="ECO:0000256" key="2">
    <source>
        <dbReference type="ARBA" id="ARBA00022723"/>
    </source>
</evidence>
<organism evidence="8 9">
    <name type="scientific">Erythrobacter aureus</name>
    <dbReference type="NCBI Taxonomy" id="2182384"/>
    <lineage>
        <taxon>Bacteria</taxon>
        <taxon>Pseudomonadati</taxon>
        <taxon>Pseudomonadota</taxon>
        <taxon>Alphaproteobacteria</taxon>
        <taxon>Sphingomonadales</taxon>
        <taxon>Erythrobacteraceae</taxon>
        <taxon>Erythrobacter/Porphyrobacter group</taxon>
        <taxon>Erythrobacter</taxon>
    </lineage>
</organism>
<dbReference type="EMBL" id="CP031357">
    <property type="protein sequence ID" value="AXK43540.1"/>
    <property type="molecule type" value="Genomic_DNA"/>
</dbReference>
<keyword evidence="3" id="KW-0847">Vitamin C</keyword>
<evidence type="ECO:0000313" key="9">
    <source>
        <dbReference type="Proteomes" id="UP000254508"/>
    </source>
</evidence>
<sequence length="211" mass="24190">MKGPGESSVEKLLERDGLQRVPSDKLDLFQLRDFVPPELRAELIRLIEQGRRPSTLADAGDDRYFRTSETCDLDGDEAAVERLEALLFDLNGIDPAHGEPLQGQRYDVGQEFKAHCDYFNPGGADWARYCSVAGQRTWTFMIYLNEVEAGGATRFKAVRKTFQPEAGKLVCWNNRRPDLSENPNTIHHGMKVRKGLKYVITKWYREKPWGW</sequence>
<evidence type="ECO:0000256" key="1">
    <source>
        <dbReference type="ARBA" id="ARBA00001961"/>
    </source>
</evidence>
<evidence type="ECO:0000256" key="4">
    <source>
        <dbReference type="ARBA" id="ARBA00022964"/>
    </source>
</evidence>
<dbReference type="Pfam" id="PF13640">
    <property type="entry name" value="2OG-FeII_Oxy_3"/>
    <property type="match status" value="1"/>
</dbReference>
<dbReference type="OrthoDB" id="269774at2"/>
<dbReference type="RefSeq" id="WP_115417854.1">
    <property type="nucleotide sequence ID" value="NZ_CP031357.1"/>
</dbReference>
<keyword evidence="4" id="KW-0223">Dioxygenase</keyword>
<dbReference type="Proteomes" id="UP000254508">
    <property type="component" value="Chromosome"/>
</dbReference>
<dbReference type="PROSITE" id="PS51471">
    <property type="entry name" value="FE2OG_OXY"/>
    <property type="match status" value="1"/>
</dbReference>
<keyword evidence="5" id="KW-0560">Oxidoreductase</keyword>
<dbReference type="PANTHER" id="PTHR10869:SF246">
    <property type="entry name" value="TRANSMEMBRANE PROLYL 4-HYDROXYLASE"/>
    <property type="match status" value="1"/>
</dbReference>
<dbReference type="InterPro" id="IPR005123">
    <property type="entry name" value="Oxoglu/Fe-dep_dioxygenase_dom"/>
</dbReference>
<dbReference type="InterPro" id="IPR045054">
    <property type="entry name" value="P4HA-like"/>
</dbReference>
<evidence type="ECO:0000259" key="7">
    <source>
        <dbReference type="PROSITE" id="PS51471"/>
    </source>
</evidence>
<dbReference type="PANTHER" id="PTHR10869">
    <property type="entry name" value="PROLYL 4-HYDROXYLASE ALPHA SUBUNIT"/>
    <property type="match status" value="1"/>
</dbReference>
<evidence type="ECO:0000256" key="6">
    <source>
        <dbReference type="ARBA" id="ARBA00023004"/>
    </source>
</evidence>
<name>A0A345YHY8_9SPHN</name>
<evidence type="ECO:0000313" key="8">
    <source>
        <dbReference type="EMBL" id="AXK43540.1"/>
    </source>
</evidence>
<dbReference type="SMART" id="SM00702">
    <property type="entry name" value="P4Hc"/>
    <property type="match status" value="1"/>
</dbReference>
<keyword evidence="9" id="KW-1185">Reference proteome</keyword>
<dbReference type="GO" id="GO:0051213">
    <property type="term" value="F:dioxygenase activity"/>
    <property type="evidence" value="ECO:0007669"/>
    <property type="project" value="UniProtKB-KW"/>
</dbReference>
<dbReference type="GO" id="GO:0016705">
    <property type="term" value="F:oxidoreductase activity, acting on paired donors, with incorporation or reduction of molecular oxygen"/>
    <property type="evidence" value="ECO:0007669"/>
    <property type="project" value="InterPro"/>
</dbReference>
<keyword evidence="6" id="KW-0408">Iron</keyword>